<keyword evidence="3" id="KW-1185">Reference proteome</keyword>
<keyword evidence="1" id="KW-0732">Signal</keyword>
<protein>
    <recommendedName>
        <fullName evidence="4">DUF11 domain-containing protein</fullName>
    </recommendedName>
</protein>
<feature type="signal peptide" evidence="1">
    <location>
        <begin position="1"/>
        <end position="27"/>
    </location>
</feature>
<evidence type="ECO:0000313" key="2">
    <source>
        <dbReference type="EMBL" id="CAG7613178.1"/>
    </source>
</evidence>
<dbReference type="AlphaFoldDB" id="A0A916JZK8"/>
<accession>A0A916JZK8</accession>
<gene>
    <name evidence="2" type="ORF">PAESOLCIP111_01570</name>
</gene>
<organism evidence="2 3">
    <name type="scientific">Paenibacillus solanacearum</name>
    <dbReference type="NCBI Taxonomy" id="2048548"/>
    <lineage>
        <taxon>Bacteria</taxon>
        <taxon>Bacillati</taxon>
        <taxon>Bacillota</taxon>
        <taxon>Bacilli</taxon>
        <taxon>Bacillales</taxon>
        <taxon>Paenibacillaceae</taxon>
        <taxon>Paenibacillus</taxon>
    </lineage>
</organism>
<proteinExistence type="predicted"/>
<dbReference type="RefSeq" id="WP_218091380.1">
    <property type="nucleotide sequence ID" value="NZ_CAJVAS010000005.1"/>
</dbReference>
<evidence type="ECO:0000256" key="1">
    <source>
        <dbReference type="SAM" id="SignalP"/>
    </source>
</evidence>
<feature type="chain" id="PRO_5038800469" description="DUF11 domain-containing protein" evidence="1">
    <location>
        <begin position="28"/>
        <end position="569"/>
    </location>
</feature>
<dbReference type="Proteomes" id="UP000693672">
    <property type="component" value="Unassembled WGS sequence"/>
</dbReference>
<name>A0A916JZK8_9BACL</name>
<evidence type="ECO:0000313" key="3">
    <source>
        <dbReference type="Proteomes" id="UP000693672"/>
    </source>
</evidence>
<reference evidence="2" key="1">
    <citation type="submission" date="2021-06" db="EMBL/GenBank/DDBJ databases">
        <authorList>
            <person name="Criscuolo A."/>
        </authorList>
    </citation>
    <scope>NUCLEOTIDE SEQUENCE</scope>
    <source>
        <strain evidence="2">CIP111600</strain>
    </source>
</reference>
<evidence type="ECO:0008006" key="4">
    <source>
        <dbReference type="Google" id="ProtNLM"/>
    </source>
</evidence>
<comment type="caution">
    <text evidence="2">The sequence shown here is derived from an EMBL/GenBank/DDBJ whole genome shotgun (WGS) entry which is preliminary data.</text>
</comment>
<sequence>MIHHWNKAMAAFVILASILAYPVNLVAADNESVPVYQTVERYALNESVQVEVKSILNERAASGTQIGVVIKMFNTGSQMTRVPEYDLRVVTDTGTYYTLRPSENNAAAIQPQEKVELSYLVTLERNTDFKITSLYWVDKDEFEYPIREKTVLSIPITDQWNGGKSFDNGGVQKLAWKQPFAIPVLSVSLRYTPMQVIHQNSAQGPVAVVTLLVENMGTMKEMVPDIQLDGNTDNKVYHGKRIAATEPVTLEPGEKQQLYYAIPLEEGVQLKSLTVLNQENYVQSDKTVLGLRIGRLNISLDTLYGSEQPVAGGFNSVIAFDSLNKLVPQGVDVSLVELHMHGAEGEGYQMAVAKFKLQNKTGQPLPVPGILAGIRTNDGYNYLGARQSAVVQELIPNLSYVISYSFNLPNSEKGNELVMNLLDGQSAAPYRIPIASFRTQVQKETDDSKLTFYPFEANLNYWSVSTLYDQGKYKYKMNMDLDIKRLENIVVDQNFSKLKIELADTSGRAIGSQSFSFTGVNRLVSGKQSFIFDDIRTDQIENQLMVNIYESIDTPFGEAKRLVKSFKQR</sequence>
<dbReference type="EMBL" id="CAJVAS010000005">
    <property type="protein sequence ID" value="CAG7613178.1"/>
    <property type="molecule type" value="Genomic_DNA"/>
</dbReference>